<organism evidence="2">
    <name type="scientific">Cucumis melo</name>
    <name type="common">Muskmelon</name>
    <dbReference type="NCBI Taxonomy" id="3656"/>
    <lineage>
        <taxon>Eukaryota</taxon>
        <taxon>Viridiplantae</taxon>
        <taxon>Streptophyta</taxon>
        <taxon>Embryophyta</taxon>
        <taxon>Tracheophyta</taxon>
        <taxon>Spermatophyta</taxon>
        <taxon>Magnoliopsida</taxon>
        <taxon>eudicotyledons</taxon>
        <taxon>Gunneridae</taxon>
        <taxon>Pentapetalae</taxon>
        <taxon>rosids</taxon>
        <taxon>fabids</taxon>
        <taxon>Cucurbitales</taxon>
        <taxon>Cucurbitaceae</taxon>
        <taxon>Benincaseae</taxon>
        <taxon>Cucumis</taxon>
    </lineage>
</organism>
<feature type="region of interest" description="Disordered" evidence="1">
    <location>
        <begin position="87"/>
        <end position="135"/>
    </location>
</feature>
<accession>A0A9I9DWT7</accession>
<dbReference type="Gramene" id="MELO3C025444.2.1">
    <property type="protein sequence ID" value="MELO3C025444.2.1"/>
    <property type="gene ID" value="MELO3C025444.2"/>
</dbReference>
<name>A0A9I9DWT7_CUCME</name>
<sequence length="135" mass="15439">MENQTPNKSVVESKNSNSKPSKKSMVMNPINPIFYSNNYIEISYGNNYKIHNFSLTKHWLKCLQEREASGQLGLGDSSVHAAEEGRRLARTNRDLGSGLVHGLKKRGDRRRENEYGRRLGSWKYEGRTTTKNPPE</sequence>
<evidence type="ECO:0000313" key="2">
    <source>
        <dbReference type="EnsemblPlants" id="MELO3C025444.2.1"/>
    </source>
</evidence>
<protein>
    <submittedName>
        <fullName evidence="2">Uncharacterized protein</fullName>
    </submittedName>
</protein>
<proteinExistence type="predicted"/>
<dbReference type="AlphaFoldDB" id="A0A9I9DWT7"/>
<evidence type="ECO:0000256" key="1">
    <source>
        <dbReference type="SAM" id="MobiDB-lite"/>
    </source>
</evidence>
<feature type="region of interest" description="Disordered" evidence="1">
    <location>
        <begin position="1"/>
        <end position="27"/>
    </location>
</feature>
<feature type="compositionally biased region" description="Basic and acidic residues" evidence="1">
    <location>
        <begin position="124"/>
        <end position="135"/>
    </location>
</feature>
<dbReference type="EnsemblPlants" id="MELO3C025444.2.1">
    <property type="protein sequence ID" value="MELO3C025444.2.1"/>
    <property type="gene ID" value="MELO3C025444.2"/>
</dbReference>
<reference evidence="2" key="1">
    <citation type="submission" date="2023-03" db="UniProtKB">
        <authorList>
            <consortium name="EnsemblPlants"/>
        </authorList>
    </citation>
    <scope>IDENTIFICATION</scope>
</reference>